<dbReference type="EMBL" id="JACGWT010000001">
    <property type="protein sequence ID" value="MBA8792939.1"/>
    <property type="molecule type" value="Genomic_DNA"/>
</dbReference>
<dbReference type="Gene3D" id="1.20.120.450">
    <property type="entry name" value="dinb family like domain"/>
    <property type="match status" value="1"/>
</dbReference>
<sequence length="200" mass="21249">MITDDLTTLLGPQYAALADTLAAAPPAIADGPSRCAGWAVRHVVAHLTMPARYDEQAFGRELAAAGYDFAALSETIARRDAERPFTDLLSDLRSDVLAGWVPPQGGPMGALSHVVIHGLDVTTANALPRSADDRATRIVLDHLADPATNPFGVSLPGFRFRALDLDWGTGNGEPFEDMAGELLLVLAGRQPRRIAAESGR</sequence>
<dbReference type="InterPro" id="IPR034660">
    <property type="entry name" value="DinB/YfiT-like"/>
</dbReference>
<comment type="caution">
    <text evidence="2">The sequence shown here is derived from an EMBL/GenBank/DDBJ whole genome shotgun (WGS) entry which is preliminary data.</text>
</comment>
<evidence type="ECO:0000313" key="3">
    <source>
        <dbReference type="Proteomes" id="UP000523079"/>
    </source>
</evidence>
<evidence type="ECO:0000313" key="2">
    <source>
        <dbReference type="EMBL" id="MBA8792939.1"/>
    </source>
</evidence>
<evidence type="ECO:0000259" key="1">
    <source>
        <dbReference type="Pfam" id="PF11716"/>
    </source>
</evidence>
<proteinExistence type="predicted"/>
<organism evidence="2 3">
    <name type="scientific">Microlunatus kandeliicorticis</name>
    <dbReference type="NCBI Taxonomy" id="1759536"/>
    <lineage>
        <taxon>Bacteria</taxon>
        <taxon>Bacillati</taxon>
        <taxon>Actinomycetota</taxon>
        <taxon>Actinomycetes</taxon>
        <taxon>Propionibacteriales</taxon>
        <taxon>Propionibacteriaceae</taxon>
        <taxon>Microlunatus</taxon>
    </lineage>
</organism>
<dbReference type="RefSeq" id="WP_182558515.1">
    <property type="nucleotide sequence ID" value="NZ_JACGWT010000001.1"/>
</dbReference>
<dbReference type="InterPro" id="IPR017517">
    <property type="entry name" value="Maleyloyr_isom"/>
</dbReference>
<keyword evidence="3" id="KW-1185">Reference proteome</keyword>
<dbReference type="InterPro" id="IPR024344">
    <property type="entry name" value="MDMPI_metal-binding"/>
</dbReference>
<dbReference type="SUPFAM" id="SSF109854">
    <property type="entry name" value="DinB/YfiT-like putative metalloenzymes"/>
    <property type="match status" value="1"/>
</dbReference>
<name>A0A7W3IPN8_9ACTN</name>
<dbReference type="GO" id="GO:0046872">
    <property type="term" value="F:metal ion binding"/>
    <property type="evidence" value="ECO:0007669"/>
    <property type="project" value="InterPro"/>
</dbReference>
<accession>A0A7W3IPN8</accession>
<dbReference type="Proteomes" id="UP000523079">
    <property type="component" value="Unassembled WGS sequence"/>
</dbReference>
<dbReference type="AlphaFoldDB" id="A0A7W3IPN8"/>
<dbReference type="Pfam" id="PF11716">
    <property type="entry name" value="MDMPI_N"/>
    <property type="match status" value="1"/>
</dbReference>
<protein>
    <submittedName>
        <fullName evidence="2">Uncharacterized protein (TIGR03083 family)</fullName>
    </submittedName>
</protein>
<feature type="domain" description="Mycothiol-dependent maleylpyruvate isomerase metal-binding" evidence="1">
    <location>
        <begin position="13"/>
        <end position="95"/>
    </location>
</feature>
<dbReference type="NCBIfam" id="TIGR03083">
    <property type="entry name" value="maleylpyruvate isomerase family mycothiol-dependent enzyme"/>
    <property type="match status" value="1"/>
</dbReference>
<gene>
    <name evidence="2" type="ORF">FHX74_000533</name>
</gene>
<reference evidence="2 3" key="1">
    <citation type="submission" date="2020-07" db="EMBL/GenBank/DDBJ databases">
        <title>Sequencing the genomes of 1000 actinobacteria strains.</title>
        <authorList>
            <person name="Klenk H.-P."/>
        </authorList>
    </citation>
    <scope>NUCLEOTIDE SEQUENCE [LARGE SCALE GENOMIC DNA]</scope>
    <source>
        <strain evidence="2 3">DSM 100723</strain>
    </source>
</reference>